<feature type="region of interest" description="Disordered" evidence="1">
    <location>
        <begin position="280"/>
        <end position="300"/>
    </location>
</feature>
<sequence length="300" mass="34014">MVANRQRPTWREEEHIVEKIKRTLLDPGIVNVARLDRDLIFQLNKDPELDNEVWYVCVKRAAAEWKLRKDYLGGNEASTDSSQPVNKALRPRSSAAKSQPPSVASPTVRKQHLLSPSMAVPSVVIYPSIEYSFDHGGDCMRQHIFVHLPQGIGGEQNVKPKFSTNREAIVINVQLPSLFLDPRQLYSKRVFHAQYKADTDYMSPPMIAYKAIIDAMAAGKDKIEFEIKIPLPSNDLEFTEPKKARHKSWMVLKSVPKGADENTKKTKAKWYLFMDLSKRSGSKSKGISDRKAASAPQIWD</sequence>
<feature type="compositionally biased region" description="Polar residues" evidence="1">
    <location>
        <begin position="95"/>
        <end position="105"/>
    </location>
</feature>
<protein>
    <submittedName>
        <fullName evidence="2">Uncharacterized protein</fullName>
    </submittedName>
</protein>
<evidence type="ECO:0000313" key="2">
    <source>
        <dbReference type="EMBL" id="EJK54689.1"/>
    </source>
</evidence>
<dbReference type="Proteomes" id="UP000266841">
    <property type="component" value="Unassembled WGS sequence"/>
</dbReference>
<gene>
    <name evidence="2" type="ORF">THAOC_25658</name>
</gene>
<keyword evidence="3" id="KW-1185">Reference proteome</keyword>
<comment type="caution">
    <text evidence="2">The sequence shown here is derived from an EMBL/GenBank/DDBJ whole genome shotgun (WGS) entry which is preliminary data.</text>
</comment>
<evidence type="ECO:0000313" key="3">
    <source>
        <dbReference type="Proteomes" id="UP000266841"/>
    </source>
</evidence>
<accession>K0RQS7</accession>
<name>K0RQS7_THAOC</name>
<dbReference type="EMBL" id="AGNL01035438">
    <property type="protein sequence ID" value="EJK54689.1"/>
    <property type="molecule type" value="Genomic_DNA"/>
</dbReference>
<dbReference type="AlphaFoldDB" id="K0RQS7"/>
<feature type="region of interest" description="Disordered" evidence="1">
    <location>
        <begin position="75"/>
        <end position="110"/>
    </location>
</feature>
<evidence type="ECO:0000256" key="1">
    <source>
        <dbReference type="SAM" id="MobiDB-lite"/>
    </source>
</evidence>
<proteinExistence type="predicted"/>
<reference evidence="2 3" key="1">
    <citation type="journal article" date="2012" name="Genome Biol.">
        <title>Genome and low-iron response of an oceanic diatom adapted to chronic iron limitation.</title>
        <authorList>
            <person name="Lommer M."/>
            <person name="Specht M."/>
            <person name="Roy A.S."/>
            <person name="Kraemer L."/>
            <person name="Andreson R."/>
            <person name="Gutowska M.A."/>
            <person name="Wolf J."/>
            <person name="Bergner S.V."/>
            <person name="Schilhabel M.B."/>
            <person name="Klostermeier U.C."/>
            <person name="Beiko R.G."/>
            <person name="Rosenstiel P."/>
            <person name="Hippler M."/>
            <person name="Laroche J."/>
        </authorList>
    </citation>
    <scope>NUCLEOTIDE SEQUENCE [LARGE SCALE GENOMIC DNA]</scope>
    <source>
        <strain evidence="2 3">CCMP1005</strain>
    </source>
</reference>
<organism evidence="2 3">
    <name type="scientific">Thalassiosira oceanica</name>
    <name type="common">Marine diatom</name>
    <dbReference type="NCBI Taxonomy" id="159749"/>
    <lineage>
        <taxon>Eukaryota</taxon>
        <taxon>Sar</taxon>
        <taxon>Stramenopiles</taxon>
        <taxon>Ochrophyta</taxon>
        <taxon>Bacillariophyta</taxon>
        <taxon>Coscinodiscophyceae</taxon>
        <taxon>Thalassiosirophycidae</taxon>
        <taxon>Thalassiosirales</taxon>
        <taxon>Thalassiosiraceae</taxon>
        <taxon>Thalassiosira</taxon>
    </lineage>
</organism>
<feature type="compositionally biased region" description="Polar residues" evidence="1">
    <location>
        <begin position="76"/>
        <end position="85"/>
    </location>
</feature>